<comment type="caution">
    <text evidence="1">The sequence shown here is derived from an EMBL/GenBank/DDBJ whole genome shotgun (WGS) entry which is preliminary data.</text>
</comment>
<protein>
    <submittedName>
        <fullName evidence="1">Uncharacterized protein</fullName>
    </submittedName>
</protein>
<reference evidence="1 2" key="1">
    <citation type="journal article" date="2018" name="J. Allergy Clin. Immunol.">
        <title>High-quality assembly of Dermatophagoides pteronyssinus genome and transcriptome reveals a wide range of novel allergens.</title>
        <authorList>
            <person name="Liu X.Y."/>
            <person name="Yang K.Y."/>
            <person name="Wang M.Q."/>
            <person name="Kwok J.S."/>
            <person name="Zeng X."/>
            <person name="Yang Z."/>
            <person name="Xiao X.J."/>
            <person name="Lau C.P."/>
            <person name="Li Y."/>
            <person name="Huang Z.M."/>
            <person name="Ba J.G."/>
            <person name="Yim A.K."/>
            <person name="Ouyang C.Y."/>
            <person name="Ngai S.M."/>
            <person name="Chan T.F."/>
            <person name="Leung E.L."/>
            <person name="Liu L."/>
            <person name="Liu Z.G."/>
            <person name="Tsui S.K."/>
        </authorList>
    </citation>
    <scope>NUCLEOTIDE SEQUENCE [LARGE SCALE GENOMIC DNA]</scope>
    <source>
        <strain evidence="1">Derp</strain>
    </source>
</reference>
<sequence>MILKLYEYRPKHYTINRSQVFFYGFKDLQIKAEIYIFKKRKITLKTLRRSDLISYLNKLMIVFFVISRLQRRSCQI</sequence>
<dbReference type="Proteomes" id="UP000887458">
    <property type="component" value="Unassembled WGS sequence"/>
</dbReference>
<keyword evidence="2" id="KW-1185">Reference proteome</keyword>
<evidence type="ECO:0000313" key="2">
    <source>
        <dbReference type="Proteomes" id="UP000887458"/>
    </source>
</evidence>
<gene>
    <name evidence="1" type="ORF">DERP_008188</name>
</gene>
<dbReference type="EMBL" id="NJHN03000035">
    <property type="protein sequence ID" value="KAH9422922.1"/>
    <property type="molecule type" value="Genomic_DNA"/>
</dbReference>
<accession>A0ABQ8JKF2</accession>
<name>A0ABQ8JKF2_DERPT</name>
<evidence type="ECO:0000313" key="1">
    <source>
        <dbReference type="EMBL" id="KAH9422922.1"/>
    </source>
</evidence>
<organism evidence="1 2">
    <name type="scientific">Dermatophagoides pteronyssinus</name>
    <name type="common">European house dust mite</name>
    <dbReference type="NCBI Taxonomy" id="6956"/>
    <lineage>
        <taxon>Eukaryota</taxon>
        <taxon>Metazoa</taxon>
        <taxon>Ecdysozoa</taxon>
        <taxon>Arthropoda</taxon>
        <taxon>Chelicerata</taxon>
        <taxon>Arachnida</taxon>
        <taxon>Acari</taxon>
        <taxon>Acariformes</taxon>
        <taxon>Sarcoptiformes</taxon>
        <taxon>Astigmata</taxon>
        <taxon>Psoroptidia</taxon>
        <taxon>Analgoidea</taxon>
        <taxon>Pyroglyphidae</taxon>
        <taxon>Dermatophagoidinae</taxon>
        <taxon>Dermatophagoides</taxon>
    </lineage>
</organism>
<proteinExistence type="predicted"/>
<reference evidence="1 2" key="2">
    <citation type="journal article" date="2022" name="Mol. Biol. Evol.">
        <title>Comparative Genomics Reveals Insights into the Divergent Evolution of Astigmatic Mites and Household Pest Adaptations.</title>
        <authorList>
            <person name="Xiong Q."/>
            <person name="Wan A.T."/>
            <person name="Liu X."/>
            <person name="Fung C.S."/>
            <person name="Xiao X."/>
            <person name="Malainual N."/>
            <person name="Hou J."/>
            <person name="Wang L."/>
            <person name="Wang M."/>
            <person name="Yang K.Y."/>
            <person name="Cui Y."/>
            <person name="Leung E.L."/>
            <person name="Nong W."/>
            <person name="Shin S.K."/>
            <person name="Au S.W."/>
            <person name="Jeong K.Y."/>
            <person name="Chew F.T."/>
            <person name="Hui J.H."/>
            <person name="Leung T.F."/>
            <person name="Tungtrongchitr A."/>
            <person name="Zhong N."/>
            <person name="Liu Z."/>
            <person name="Tsui S.K."/>
        </authorList>
    </citation>
    <scope>NUCLEOTIDE SEQUENCE [LARGE SCALE GENOMIC DNA]</scope>
    <source>
        <strain evidence="1">Derp</strain>
    </source>
</reference>